<reference evidence="2" key="1">
    <citation type="submission" date="2014-11" db="EMBL/GenBank/DDBJ databases">
        <authorList>
            <person name="Amaro Gonzalez C."/>
        </authorList>
    </citation>
    <scope>NUCLEOTIDE SEQUENCE</scope>
</reference>
<protein>
    <submittedName>
        <fullName evidence="2">Uncharacterized protein</fullName>
    </submittedName>
</protein>
<accession>A0A0E9TRV5</accession>
<evidence type="ECO:0000313" key="2">
    <source>
        <dbReference type="EMBL" id="JAH56266.1"/>
    </source>
</evidence>
<proteinExistence type="predicted"/>
<feature type="region of interest" description="Disordered" evidence="1">
    <location>
        <begin position="1"/>
        <end position="26"/>
    </location>
</feature>
<name>A0A0E9TRV5_ANGAN</name>
<organism evidence="2">
    <name type="scientific">Anguilla anguilla</name>
    <name type="common">European freshwater eel</name>
    <name type="synonym">Muraena anguilla</name>
    <dbReference type="NCBI Taxonomy" id="7936"/>
    <lineage>
        <taxon>Eukaryota</taxon>
        <taxon>Metazoa</taxon>
        <taxon>Chordata</taxon>
        <taxon>Craniata</taxon>
        <taxon>Vertebrata</taxon>
        <taxon>Euteleostomi</taxon>
        <taxon>Actinopterygii</taxon>
        <taxon>Neopterygii</taxon>
        <taxon>Teleostei</taxon>
        <taxon>Anguilliformes</taxon>
        <taxon>Anguillidae</taxon>
        <taxon>Anguilla</taxon>
    </lineage>
</organism>
<reference evidence="2" key="2">
    <citation type="journal article" date="2015" name="Fish Shellfish Immunol.">
        <title>Early steps in the European eel (Anguilla anguilla)-Vibrio vulnificus interaction in the gills: Role of the RtxA13 toxin.</title>
        <authorList>
            <person name="Callol A."/>
            <person name="Pajuelo D."/>
            <person name="Ebbesson L."/>
            <person name="Teles M."/>
            <person name="MacKenzie S."/>
            <person name="Amaro C."/>
        </authorList>
    </citation>
    <scope>NUCLEOTIDE SEQUENCE</scope>
</reference>
<dbReference type="EMBL" id="GBXM01052311">
    <property type="protein sequence ID" value="JAH56266.1"/>
    <property type="molecule type" value="Transcribed_RNA"/>
</dbReference>
<evidence type="ECO:0000256" key="1">
    <source>
        <dbReference type="SAM" id="MobiDB-lite"/>
    </source>
</evidence>
<sequence>MPSSHEPARRTVLKTNRLDQTRVFSL</sequence>
<dbReference type="AlphaFoldDB" id="A0A0E9TRV5"/>